<evidence type="ECO:0000313" key="1">
    <source>
        <dbReference type="EMBL" id="GAF26154.1"/>
    </source>
</evidence>
<dbReference type="Proteomes" id="UP000063718">
    <property type="component" value="Unassembled WGS sequence"/>
</dbReference>
<reference evidence="1" key="1">
    <citation type="journal article" date="2014" name="Gene">
        <title>Genome-guided analysis of transformation efficiency and carbon dioxide assimilation by Moorella thermoacetica Y72.</title>
        <authorList>
            <person name="Tsukahara K."/>
            <person name="Kita A."/>
            <person name="Nakashimada Y."/>
            <person name="Hoshino T."/>
            <person name="Murakami K."/>
        </authorList>
    </citation>
    <scope>NUCLEOTIDE SEQUENCE [LARGE SCALE GENOMIC DNA]</scope>
    <source>
        <strain evidence="1">Y72</strain>
    </source>
</reference>
<accession>A0A0S6UB16</accession>
<organism evidence="1">
    <name type="scientific">Moorella thermoacetica Y72</name>
    <dbReference type="NCBI Taxonomy" id="1325331"/>
    <lineage>
        <taxon>Bacteria</taxon>
        <taxon>Bacillati</taxon>
        <taxon>Bacillota</taxon>
        <taxon>Clostridia</taxon>
        <taxon>Neomoorellales</taxon>
        <taxon>Neomoorellaceae</taxon>
        <taxon>Neomoorella</taxon>
    </lineage>
</organism>
<dbReference type="AlphaFoldDB" id="A0A0S6UB16"/>
<protein>
    <submittedName>
        <fullName evidence="1">Uncharacterized protein conserved in bacteria</fullName>
    </submittedName>
</protein>
<sequence length="72" mass="7528">MIRVIQVIEVAGDNVAVAVYPAHAGVALGTGLPAPQGVLAIKGTGVIINADHIYPAQENLRLQDTPPPFLFQ</sequence>
<dbReference type="EMBL" id="DF238840">
    <property type="protein sequence ID" value="GAF26154.1"/>
    <property type="molecule type" value="Genomic_DNA"/>
</dbReference>
<proteinExistence type="predicted"/>
<name>A0A0S6UB16_NEOTH</name>
<gene>
    <name evidence="1" type="ORF">MTY_1493</name>
</gene>